<dbReference type="Proteomes" id="UP000694421">
    <property type="component" value="Unplaced"/>
</dbReference>
<sequence>NRVAGAAKQVAAAVIFLLTFYVISQVFEIKMSMDLKNLFERLLLDIPVHSTMPARYKCGTTKTCPKSHFAFKIARGTPAGPKKCEEDNVSRYNNHLIHYCLVFQEFEVQETCKCSMLKWI</sequence>
<proteinExistence type="predicted"/>
<protein>
    <submittedName>
        <fullName evidence="2">Uncharacterized protein</fullName>
    </submittedName>
</protein>
<dbReference type="Ensembl" id="ENSSMRT00000001810.1">
    <property type="protein sequence ID" value="ENSSMRP00000001511.1"/>
    <property type="gene ID" value="ENSSMRG00000001318.1"/>
</dbReference>
<evidence type="ECO:0000313" key="3">
    <source>
        <dbReference type="Proteomes" id="UP000694421"/>
    </source>
</evidence>
<accession>A0A8D0B0B5</accession>
<keyword evidence="1" id="KW-0472">Membrane</keyword>
<keyword evidence="1" id="KW-0812">Transmembrane</keyword>
<name>A0A8D0B0B5_SALMN</name>
<evidence type="ECO:0000313" key="2">
    <source>
        <dbReference type="Ensembl" id="ENSSMRP00000001511.1"/>
    </source>
</evidence>
<reference evidence="2" key="1">
    <citation type="submission" date="2025-08" db="UniProtKB">
        <authorList>
            <consortium name="Ensembl"/>
        </authorList>
    </citation>
    <scope>IDENTIFICATION</scope>
</reference>
<reference evidence="2" key="2">
    <citation type="submission" date="2025-09" db="UniProtKB">
        <authorList>
            <consortium name="Ensembl"/>
        </authorList>
    </citation>
    <scope>IDENTIFICATION</scope>
</reference>
<organism evidence="2 3">
    <name type="scientific">Salvator merianae</name>
    <name type="common">Argentine black and white tegu</name>
    <name type="synonym">Tupinambis merianae</name>
    <dbReference type="NCBI Taxonomy" id="96440"/>
    <lineage>
        <taxon>Eukaryota</taxon>
        <taxon>Metazoa</taxon>
        <taxon>Chordata</taxon>
        <taxon>Craniata</taxon>
        <taxon>Vertebrata</taxon>
        <taxon>Euteleostomi</taxon>
        <taxon>Lepidosauria</taxon>
        <taxon>Squamata</taxon>
        <taxon>Bifurcata</taxon>
        <taxon>Unidentata</taxon>
        <taxon>Episquamata</taxon>
        <taxon>Laterata</taxon>
        <taxon>Teiioidea</taxon>
        <taxon>Teiidae</taxon>
        <taxon>Salvator</taxon>
    </lineage>
</organism>
<dbReference type="AlphaFoldDB" id="A0A8D0B0B5"/>
<keyword evidence="1" id="KW-1133">Transmembrane helix</keyword>
<evidence type="ECO:0000256" key="1">
    <source>
        <dbReference type="SAM" id="Phobius"/>
    </source>
</evidence>
<feature type="transmembrane region" description="Helical" evidence="1">
    <location>
        <begin position="6"/>
        <end position="27"/>
    </location>
</feature>
<keyword evidence="3" id="KW-1185">Reference proteome</keyword>